<evidence type="ECO:0000256" key="4">
    <source>
        <dbReference type="ARBA" id="ARBA00022806"/>
    </source>
</evidence>
<evidence type="ECO:0000256" key="10">
    <source>
        <dbReference type="ARBA" id="ARBA00034923"/>
    </source>
</evidence>
<dbReference type="eggNOG" id="COG0210">
    <property type="taxonomic scope" value="Bacteria"/>
</dbReference>
<gene>
    <name evidence="15" type="ordered locus">HCH_00593</name>
</gene>
<dbReference type="InterPro" id="IPR027417">
    <property type="entry name" value="P-loop_NTPase"/>
</dbReference>
<dbReference type="EC" id="5.6.2.4" evidence="9"/>
<dbReference type="Gene3D" id="1.10.486.10">
    <property type="entry name" value="PCRA, domain 4"/>
    <property type="match status" value="1"/>
</dbReference>
<keyword evidence="4 12" id="KW-0347">Helicase</keyword>
<dbReference type="AlphaFoldDB" id="Q2SPC8"/>
<evidence type="ECO:0000256" key="2">
    <source>
        <dbReference type="ARBA" id="ARBA00022741"/>
    </source>
</evidence>
<dbReference type="InterPro" id="IPR014017">
    <property type="entry name" value="DNA_helicase_UvrD-like_C"/>
</dbReference>
<evidence type="ECO:0000259" key="13">
    <source>
        <dbReference type="PROSITE" id="PS51198"/>
    </source>
</evidence>
<dbReference type="PROSITE" id="PS51217">
    <property type="entry name" value="UVRD_HELICASE_CTER"/>
    <property type="match status" value="1"/>
</dbReference>
<dbReference type="Proteomes" id="UP000000238">
    <property type="component" value="Chromosome"/>
</dbReference>
<sequence length="776" mass="88890">MTHHVLITPSIRGHEPGFPNHHHQASMQLTEEQQRIIQSGFEHSVITAVAGSGKTTTLAHRIHHLMDQGHDPRRILILMFNRAAKEDFERKLRQVAGTHYREQPEVRTYHAMGLRLYQRFIREGVLPAFVGQVLSDQEIHFQLWQLLRRHAPESHQDSVKRNKKEYIELASRLLDMSKTSLLPLQTVFEQLEYRKELAFLIEVVNSFEAWRKSHSRISFADMLYEPVKCLQESPDLVKLVADKMDVILVDEYQDTNEIQHLLLRYIAGARARVTVVGDPDQTIYEFRGAQPEFILNRFAEEFESPREFTLSYTFRYGHKVALLANHLITHNHGRKDLLCRSHKGTPSTDVNVLQGGDETRQLVLQLGRLLNGGGEPEDIAILFRVWSQAVPVELALLAHRIPYRIDGDKGALANREVMHIQYVLEMASGRLGMLEENKRAEVLAGLLRFPHVGLKDDTLRELAHILAQHDAHWGDQLLEWIPDSLHALQKRKLKRTAQAWSLLPKMKGSAADIVRFYIDDTELFKTLEELALTHDTADERINNVLGVEHYLATLNLPSLETLQHFDELRRLASAQKQQGGVTLSTMHRTKGLEWPVVMLIGLNEQYLPYSMRGGEDIVDHLQAERRLLYVAMTRAKEALYLFTPTLNDKTALSKDDKPSRFVKEACMDVSMAVGEFLDQRKQTDANDSAHYESGQRLTPIATRYLDWHNVNYEQPAQAAASEPEQIWSGDRVRHSILGEGEVIADLDDAFQVEFEDGRRMNFSKKSAHLYFSSLGG</sequence>
<evidence type="ECO:0000256" key="6">
    <source>
        <dbReference type="ARBA" id="ARBA00023125"/>
    </source>
</evidence>
<dbReference type="Gene3D" id="1.10.10.160">
    <property type="match status" value="1"/>
</dbReference>
<keyword evidence="5 12" id="KW-0067">ATP-binding</keyword>
<dbReference type="InterPro" id="IPR000212">
    <property type="entry name" value="DNA_helicase_UvrD/REP"/>
</dbReference>
<comment type="catalytic activity">
    <reaction evidence="11">
        <text>ATP + H2O = ADP + phosphate + H(+)</text>
        <dbReference type="Rhea" id="RHEA:13065"/>
        <dbReference type="ChEBI" id="CHEBI:15377"/>
        <dbReference type="ChEBI" id="CHEBI:15378"/>
        <dbReference type="ChEBI" id="CHEBI:30616"/>
        <dbReference type="ChEBI" id="CHEBI:43474"/>
        <dbReference type="ChEBI" id="CHEBI:456216"/>
        <dbReference type="EC" id="5.6.2.4"/>
    </reaction>
</comment>
<keyword evidence="2 12" id="KW-0547">Nucleotide-binding</keyword>
<feature type="domain" description="UvrD-like helicase ATP-binding" evidence="13">
    <location>
        <begin position="27"/>
        <end position="317"/>
    </location>
</feature>
<dbReference type="GO" id="GO:0005524">
    <property type="term" value="F:ATP binding"/>
    <property type="evidence" value="ECO:0007669"/>
    <property type="project" value="UniProtKB-UniRule"/>
</dbReference>
<evidence type="ECO:0000256" key="3">
    <source>
        <dbReference type="ARBA" id="ARBA00022801"/>
    </source>
</evidence>
<reference evidence="15 16" key="1">
    <citation type="journal article" date="2005" name="Nucleic Acids Res.">
        <title>Genomic blueprint of Hahella chejuensis, a marine microbe producing an algicidal agent.</title>
        <authorList>
            <person name="Jeong H."/>
            <person name="Yim J.H."/>
            <person name="Lee C."/>
            <person name="Choi S.-H."/>
            <person name="Park Y.K."/>
            <person name="Yoon S.H."/>
            <person name="Hur C.-G."/>
            <person name="Kang H.-Y."/>
            <person name="Kim D."/>
            <person name="Lee H.H."/>
            <person name="Park K.H."/>
            <person name="Park S.-H."/>
            <person name="Park H.-S."/>
            <person name="Lee H.K."/>
            <person name="Oh T.K."/>
            <person name="Kim J.F."/>
        </authorList>
    </citation>
    <scope>NUCLEOTIDE SEQUENCE [LARGE SCALE GENOMIC DNA]</scope>
    <source>
        <strain evidence="15 16">KCTC 2396</strain>
    </source>
</reference>
<dbReference type="CDD" id="cd17932">
    <property type="entry name" value="DEXQc_UvrD"/>
    <property type="match status" value="1"/>
</dbReference>
<dbReference type="SUPFAM" id="SSF52540">
    <property type="entry name" value="P-loop containing nucleoside triphosphate hydrolases"/>
    <property type="match status" value="1"/>
</dbReference>
<dbReference type="GO" id="GO:0043138">
    <property type="term" value="F:3'-5' DNA helicase activity"/>
    <property type="evidence" value="ECO:0007669"/>
    <property type="project" value="UniProtKB-EC"/>
</dbReference>
<keyword evidence="16" id="KW-1185">Reference proteome</keyword>
<dbReference type="InterPro" id="IPR014016">
    <property type="entry name" value="UvrD-like_ATP-bd"/>
</dbReference>
<organism evidence="15 16">
    <name type="scientific">Hahella chejuensis (strain KCTC 2396)</name>
    <dbReference type="NCBI Taxonomy" id="349521"/>
    <lineage>
        <taxon>Bacteria</taxon>
        <taxon>Pseudomonadati</taxon>
        <taxon>Pseudomonadota</taxon>
        <taxon>Gammaproteobacteria</taxon>
        <taxon>Oceanospirillales</taxon>
        <taxon>Hahellaceae</taxon>
        <taxon>Hahella</taxon>
    </lineage>
</organism>
<accession>Q2SPC8</accession>
<evidence type="ECO:0000313" key="15">
    <source>
        <dbReference type="EMBL" id="ABC27496.1"/>
    </source>
</evidence>
<dbReference type="STRING" id="349521.HCH_00593"/>
<dbReference type="PANTHER" id="PTHR11070:SF2">
    <property type="entry name" value="ATP-DEPENDENT DNA HELICASE SRS2"/>
    <property type="match status" value="1"/>
</dbReference>
<protein>
    <recommendedName>
        <fullName evidence="9">DNA 3'-5' helicase</fullName>
        <ecNumber evidence="9">5.6.2.4</ecNumber>
    </recommendedName>
    <alternativeName>
        <fullName evidence="10">DNA 3'-5' helicase II</fullName>
    </alternativeName>
</protein>
<dbReference type="Pfam" id="PF00580">
    <property type="entry name" value="UvrD-helicase"/>
    <property type="match status" value="1"/>
</dbReference>
<comment type="similarity">
    <text evidence="1">Belongs to the helicase family. UvrD subfamily.</text>
</comment>
<proteinExistence type="inferred from homology"/>
<evidence type="ECO:0000256" key="1">
    <source>
        <dbReference type="ARBA" id="ARBA00009922"/>
    </source>
</evidence>
<evidence type="ECO:0000313" key="16">
    <source>
        <dbReference type="Proteomes" id="UP000000238"/>
    </source>
</evidence>
<dbReference type="EMBL" id="CP000155">
    <property type="protein sequence ID" value="ABC27496.1"/>
    <property type="molecule type" value="Genomic_DNA"/>
</dbReference>
<dbReference type="Gene3D" id="3.40.50.300">
    <property type="entry name" value="P-loop containing nucleotide triphosphate hydrolases"/>
    <property type="match status" value="2"/>
</dbReference>
<dbReference type="Pfam" id="PF13361">
    <property type="entry name" value="UvrD_C"/>
    <property type="match status" value="1"/>
</dbReference>
<dbReference type="GO" id="GO:0000725">
    <property type="term" value="P:recombinational repair"/>
    <property type="evidence" value="ECO:0007669"/>
    <property type="project" value="TreeGrafter"/>
</dbReference>
<evidence type="ECO:0000256" key="7">
    <source>
        <dbReference type="ARBA" id="ARBA00023235"/>
    </source>
</evidence>
<evidence type="ECO:0000256" key="8">
    <source>
        <dbReference type="ARBA" id="ARBA00034617"/>
    </source>
</evidence>
<keyword evidence="7" id="KW-0413">Isomerase</keyword>
<name>Q2SPC8_HAHCH</name>
<dbReference type="PANTHER" id="PTHR11070">
    <property type="entry name" value="UVRD / RECB / PCRA DNA HELICASE FAMILY MEMBER"/>
    <property type="match status" value="1"/>
</dbReference>
<keyword evidence="3 12" id="KW-0378">Hydrolase</keyword>
<evidence type="ECO:0000256" key="11">
    <source>
        <dbReference type="ARBA" id="ARBA00048988"/>
    </source>
</evidence>
<feature type="binding site" evidence="12">
    <location>
        <begin position="48"/>
        <end position="55"/>
    </location>
    <ligand>
        <name>ATP</name>
        <dbReference type="ChEBI" id="CHEBI:30616"/>
    </ligand>
</feature>
<dbReference type="HOGENOM" id="CLU_004585_6_2_6"/>
<keyword evidence="6" id="KW-0238">DNA-binding</keyword>
<dbReference type="PROSITE" id="PS51198">
    <property type="entry name" value="UVRD_HELICASE_ATP_BIND"/>
    <property type="match status" value="1"/>
</dbReference>
<comment type="catalytic activity">
    <reaction evidence="8">
        <text>Couples ATP hydrolysis with the unwinding of duplex DNA by translocating in the 3'-5' direction.</text>
        <dbReference type="EC" id="5.6.2.4"/>
    </reaction>
</comment>
<evidence type="ECO:0000256" key="5">
    <source>
        <dbReference type="ARBA" id="ARBA00022840"/>
    </source>
</evidence>
<evidence type="ECO:0000256" key="12">
    <source>
        <dbReference type="PROSITE-ProRule" id="PRU00560"/>
    </source>
</evidence>
<feature type="domain" description="UvrD-like helicase C-terminal" evidence="14">
    <location>
        <begin position="318"/>
        <end position="591"/>
    </location>
</feature>
<dbReference type="KEGG" id="hch:HCH_00593"/>
<dbReference type="GO" id="GO:0016887">
    <property type="term" value="F:ATP hydrolysis activity"/>
    <property type="evidence" value="ECO:0007669"/>
    <property type="project" value="RHEA"/>
</dbReference>
<dbReference type="InterPro" id="IPR013986">
    <property type="entry name" value="DExx_box_DNA_helicase_dom_sf"/>
</dbReference>
<evidence type="ECO:0000259" key="14">
    <source>
        <dbReference type="PROSITE" id="PS51217"/>
    </source>
</evidence>
<dbReference type="GO" id="GO:0003677">
    <property type="term" value="F:DNA binding"/>
    <property type="evidence" value="ECO:0007669"/>
    <property type="project" value="UniProtKB-KW"/>
</dbReference>
<evidence type="ECO:0000256" key="9">
    <source>
        <dbReference type="ARBA" id="ARBA00034808"/>
    </source>
</evidence>